<feature type="domain" description="SoxA A3" evidence="5">
    <location>
        <begin position="507"/>
        <end position="590"/>
    </location>
</feature>
<dbReference type="Pfam" id="PF08669">
    <property type="entry name" value="GCV_T_C"/>
    <property type="match status" value="1"/>
</dbReference>
<evidence type="ECO:0000256" key="1">
    <source>
        <dbReference type="ARBA" id="ARBA00008609"/>
    </source>
</evidence>
<dbReference type="InterPro" id="IPR041854">
    <property type="entry name" value="BFD-like_2Fe2S-bd_dom_sf"/>
</dbReference>
<dbReference type="GO" id="GO:0008115">
    <property type="term" value="F:sarcosine oxidase activity"/>
    <property type="evidence" value="ECO:0007669"/>
    <property type="project" value="InterPro"/>
</dbReference>
<dbReference type="InterPro" id="IPR042204">
    <property type="entry name" value="2Fe-2S-bd_N"/>
</dbReference>
<dbReference type="Gene3D" id="1.10.10.1100">
    <property type="entry name" value="BFD-like [2Fe-2S]-binding domain"/>
    <property type="match status" value="1"/>
</dbReference>
<keyword evidence="2" id="KW-0560">Oxidoreductase</keyword>
<dbReference type="InterPro" id="IPR027266">
    <property type="entry name" value="TrmE/GcvT-like"/>
</dbReference>
<dbReference type="Gene3D" id="3.50.50.60">
    <property type="entry name" value="FAD/NAD(P)-binding domain"/>
    <property type="match status" value="1"/>
</dbReference>
<dbReference type="InterPro" id="IPR041117">
    <property type="entry name" value="SoxA_A3"/>
</dbReference>
<dbReference type="SUPFAM" id="SSF103025">
    <property type="entry name" value="Folate-binding domain"/>
    <property type="match status" value="1"/>
</dbReference>
<dbReference type="InterPro" id="IPR028896">
    <property type="entry name" value="GcvT/YgfZ/DmdA"/>
</dbReference>
<dbReference type="PIRSF" id="PIRSF037980">
    <property type="entry name" value="SoxA"/>
    <property type="match status" value="1"/>
</dbReference>
<dbReference type="InterPro" id="IPR006222">
    <property type="entry name" value="GCVT_N"/>
</dbReference>
<dbReference type="Gene3D" id="3.10.20.440">
    <property type="entry name" value="2Fe-2S iron-sulphur cluster binding domain, sarcosine oxidase, alpha subunit, N-terminal domain"/>
    <property type="match status" value="1"/>
</dbReference>
<dbReference type="OrthoDB" id="5287468at2"/>
<dbReference type="Proteomes" id="UP000241808">
    <property type="component" value="Unassembled WGS sequence"/>
</dbReference>
<dbReference type="InterPro" id="IPR013977">
    <property type="entry name" value="GcvT_C"/>
</dbReference>
<dbReference type="PRINTS" id="PR00469">
    <property type="entry name" value="PNDRDTASEII"/>
</dbReference>
<evidence type="ECO:0000259" key="5">
    <source>
        <dbReference type="Pfam" id="PF17806"/>
    </source>
</evidence>
<dbReference type="RefSeq" id="WP_108177145.1">
    <property type="nucleotide sequence ID" value="NZ_PZZL01000004.1"/>
</dbReference>
<organism evidence="6 7">
    <name type="scientific">Phreatobacter oligotrophus</name>
    <dbReference type="NCBI Taxonomy" id="1122261"/>
    <lineage>
        <taxon>Bacteria</taxon>
        <taxon>Pseudomonadati</taxon>
        <taxon>Pseudomonadota</taxon>
        <taxon>Alphaproteobacteria</taxon>
        <taxon>Hyphomicrobiales</taxon>
        <taxon>Phreatobacteraceae</taxon>
        <taxon>Phreatobacter</taxon>
    </lineage>
</organism>
<dbReference type="Pfam" id="PF17806">
    <property type="entry name" value="SO_alpha_A3"/>
    <property type="match status" value="1"/>
</dbReference>
<protein>
    <submittedName>
        <fullName evidence="6">N-methylglutamate dehydrogenase subunit C</fullName>
    </submittedName>
</protein>
<proteinExistence type="inferred from homology"/>
<dbReference type="PRINTS" id="PR00368">
    <property type="entry name" value="FADPNR"/>
</dbReference>
<comment type="similarity">
    <text evidence="1">Belongs to the GcvT family.</text>
</comment>
<dbReference type="Pfam" id="PF13510">
    <property type="entry name" value="Fer2_4"/>
    <property type="match status" value="1"/>
</dbReference>
<dbReference type="InterPro" id="IPR036188">
    <property type="entry name" value="FAD/NAD-bd_sf"/>
</dbReference>
<dbReference type="AlphaFoldDB" id="A0A2T4Z5U8"/>
<sequence length="990" mass="105471">MTAGAPNRLAAGGLIDRERPVAFRFDGRSYQGFQGDSLASALLASGVRLMGRSFKHHRPRGVWGAGSEEPNALMELRTGARREPNTRATQIELFDGLEAASQNRWPSLKFDAMAVNSLLSPVFAAGFYYKTFMWPASFWEKVYEPLIRRAAGLGRAAEAPDPDSYERRRLFCDVLIVGGGATGLIAALAAGRAGARVVLCEEEPILGGRLNCETERLDGRPGSEWVRSMADELAALDNVTLLTRTTVFGLFDHGVHSALERVADHKPEPDPFEPRQRYWQIVAKRTILAAGAIERPIAFPGNDRPGVMSAAAVRVYLNRYAVAPGRRMVLFTATDDGWRTARDALAAGISLEAVVDVRPDVPDAVRALIPAGSTRVLAGGRVTGTHGYLGLQAADLVDASGKSHRVDCDLLAVSGGWNPTLHLTAHLGHKPRWDESRAAFVPDALPPGLSAAGAARGAFTLGECLSSGAEAAAAALGDLGYPSPNLPLPKTEREAGGLAAFFAVPGKKAYLDFQHDVTADDVALAAREGFRSVEHAKRYTTMGMATDQGKTSSVAGLAVLAEATARTIAQTGTTVFRPPYTPVAIGAIAGSHRGRHFRPTRTTPLHDWACANGASFVEVGPWLRAEWYARPGEKGWRDSVDREALAVRAGVGVCDVSTLGKIEAVGPGAAALLDFVYANTMSSLKPGRLRYGLMLREDGFVMDDGVVARLAEDRFFITTTTANAGKVMQHLEFCHQVHRPDLDVSFLSVTDRWAQMSIAGPRSRDLLASIAPGTDVSDAAMPHMSMLETVIFGVPVRLYRMSFSGERAYEIGVPADLGHAFMERLMEAGAPFGLTPYGTEALGVLRIEKGHVGGGEINGQTTAGDLGLGGMMAKGKDFIGRALAGRPALVDPMRPGLVGLKPKDPAATLRAGSHLLPPDVAPSIEADQGYVTSACFSPTLSSSIALALMRGGRTRIGETVRAFDPVRGGDVLCDVVHPVFVDPEGGRARG</sequence>
<gene>
    <name evidence="6" type="ORF">C8P69_104315</name>
</gene>
<dbReference type="Pfam" id="PF01571">
    <property type="entry name" value="GCV_T"/>
    <property type="match status" value="1"/>
</dbReference>
<accession>A0A2T4Z5U8</accession>
<dbReference type="NCBIfam" id="TIGR01372">
    <property type="entry name" value="soxA"/>
    <property type="match status" value="1"/>
</dbReference>
<dbReference type="EMBL" id="PZZL01000004">
    <property type="protein sequence ID" value="PTM57265.1"/>
    <property type="molecule type" value="Genomic_DNA"/>
</dbReference>
<dbReference type="SUPFAM" id="SSF101790">
    <property type="entry name" value="Aminomethyltransferase beta-barrel domain"/>
    <property type="match status" value="1"/>
</dbReference>
<dbReference type="InterPro" id="IPR029043">
    <property type="entry name" value="GcvT/YgfZ_C"/>
</dbReference>
<dbReference type="Gene3D" id="3.30.1360.120">
    <property type="entry name" value="Probable tRNA modification gtpase trme, domain 1"/>
    <property type="match status" value="1"/>
</dbReference>
<dbReference type="PANTHER" id="PTHR43757:SF2">
    <property type="entry name" value="AMINOMETHYLTRANSFERASE, MITOCHONDRIAL"/>
    <property type="match status" value="1"/>
</dbReference>
<dbReference type="InterPro" id="IPR006277">
    <property type="entry name" value="Sarcosine_oxidase_asu"/>
</dbReference>
<keyword evidence="7" id="KW-1185">Reference proteome</keyword>
<evidence type="ECO:0000256" key="2">
    <source>
        <dbReference type="ARBA" id="ARBA00023002"/>
    </source>
</evidence>
<comment type="caution">
    <text evidence="6">The sequence shown here is derived from an EMBL/GenBank/DDBJ whole genome shotgun (WGS) entry which is preliminary data.</text>
</comment>
<dbReference type="PANTHER" id="PTHR43757">
    <property type="entry name" value="AMINOMETHYLTRANSFERASE"/>
    <property type="match status" value="1"/>
</dbReference>
<dbReference type="Pfam" id="PF12831">
    <property type="entry name" value="FAD_oxidored"/>
    <property type="match status" value="1"/>
</dbReference>
<dbReference type="GO" id="GO:0046653">
    <property type="term" value="P:tetrahydrofolate metabolic process"/>
    <property type="evidence" value="ECO:0007669"/>
    <property type="project" value="InterPro"/>
</dbReference>
<name>A0A2T4Z5U8_9HYPH</name>
<evidence type="ECO:0000259" key="4">
    <source>
        <dbReference type="Pfam" id="PF08669"/>
    </source>
</evidence>
<feature type="domain" description="GCVT N-terminal" evidence="3">
    <location>
        <begin position="605"/>
        <end position="874"/>
    </location>
</feature>
<reference evidence="6 7" key="1">
    <citation type="submission" date="2018-04" db="EMBL/GenBank/DDBJ databases">
        <title>Genomic Encyclopedia of Archaeal and Bacterial Type Strains, Phase II (KMG-II): from individual species to whole genera.</title>
        <authorList>
            <person name="Goeker M."/>
        </authorList>
    </citation>
    <scope>NUCLEOTIDE SEQUENCE [LARGE SCALE GENOMIC DNA]</scope>
    <source>
        <strain evidence="6 7">DSM 25521</strain>
    </source>
</reference>
<evidence type="ECO:0000313" key="7">
    <source>
        <dbReference type="Proteomes" id="UP000241808"/>
    </source>
</evidence>
<feature type="domain" description="Aminomethyltransferase C-terminal" evidence="4">
    <location>
        <begin position="897"/>
        <end position="982"/>
    </location>
</feature>
<evidence type="ECO:0000313" key="6">
    <source>
        <dbReference type="EMBL" id="PTM57265.1"/>
    </source>
</evidence>
<dbReference type="SUPFAM" id="SSF51905">
    <property type="entry name" value="FAD/NAD(P)-binding domain"/>
    <property type="match status" value="1"/>
</dbReference>
<evidence type="ECO:0000259" key="3">
    <source>
        <dbReference type="Pfam" id="PF01571"/>
    </source>
</evidence>